<evidence type="ECO:0000256" key="1">
    <source>
        <dbReference type="SAM" id="MobiDB-lite"/>
    </source>
</evidence>
<dbReference type="RefSeq" id="WP_233340099.1">
    <property type="nucleotide sequence ID" value="NZ_FMXN01000003.1"/>
</dbReference>
<dbReference type="Pfam" id="PF06519">
    <property type="entry name" value="TolA"/>
    <property type="match status" value="1"/>
</dbReference>
<evidence type="ECO:0000313" key="4">
    <source>
        <dbReference type="Proteomes" id="UP000199626"/>
    </source>
</evidence>
<dbReference type="InterPro" id="IPR014161">
    <property type="entry name" value="Tol-Pal_TolA"/>
</dbReference>
<dbReference type="GO" id="GO:0043213">
    <property type="term" value="P:bacteriocin transport"/>
    <property type="evidence" value="ECO:0007669"/>
    <property type="project" value="InterPro"/>
</dbReference>
<keyword evidence="4" id="KW-1185">Reference proteome</keyword>
<keyword evidence="3" id="KW-0131">Cell cycle</keyword>
<dbReference type="SUPFAM" id="SSF74653">
    <property type="entry name" value="TolA/TonB C-terminal domain"/>
    <property type="match status" value="1"/>
</dbReference>
<dbReference type="NCBIfam" id="TIGR02794">
    <property type="entry name" value="tolA_full"/>
    <property type="match status" value="2"/>
</dbReference>
<evidence type="ECO:0000256" key="2">
    <source>
        <dbReference type="SAM" id="Phobius"/>
    </source>
</evidence>
<dbReference type="GO" id="GO:0051301">
    <property type="term" value="P:cell division"/>
    <property type="evidence" value="ECO:0007669"/>
    <property type="project" value="UniProtKB-KW"/>
</dbReference>
<dbReference type="AlphaFoldDB" id="A0A1G6BK10"/>
<accession>A0A1G6BK10</accession>
<organism evidence="3 4">
    <name type="scientific">Pseudidiomarina indica</name>
    <dbReference type="NCBI Taxonomy" id="1159017"/>
    <lineage>
        <taxon>Bacteria</taxon>
        <taxon>Pseudomonadati</taxon>
        <taxon>Pseudomonadota</taxon>
        <taxon>Gammaproteobacteria</taxon>
        <taxon>Alteromonadales</taxon>
        <taxon>Idiomarinaceae</taxon>
        <taxon>Pseudidiomarina</taxon>
    </lineage>
</organism>
<dbReference type="GO" id="GO:0016020">
    <property type="term" value="C:membrane"/>
    <property type="evidence" value="ECO:0007669"/>
    <property type="project" value="InterPro"/>
</dbReference>
<keyword evidence="2" id="KW-1133">Transmembrane helix</keyword>
<dbReference type="GO" id="GO:0019534">
    <property type="term" value="F:toxin transmembrane transporter activity"/>
    <property type="evidence" value="ECO:0007669"/>
    <property type="project" value="InterPro"/>
</dbReference>
<dbReference type="Proteomes" id="UP000199626">
    <property type="component" value="Unassembled WGS sequence"/>
</dbReference>
<gene>
    <name evidence="3" type="ORF">SAMN02927930_00848</name>
</gene>
<keyword evidence="2" id="KW-0812">Transmembrane</keyword>
<keyword evidence="2" id="KW-0472">Membrane</keyword>
<reference evidence="4" key="1">
    <citation type="submission" date="2016-10" db="EMBL/GenBank/DDBJ databases">
        <authorList>
            <person name="Varghese N."/>
            <person name="Submissions S."/>
        </authorList>
    </citation>
    <scope>NUCLEOTIDE SEQUENCE [LARGE SCALE GENOMIC DNA]</scope>
    <source>
        <strain evidence="4">CGMCC 1.10824</strain>
    </source>
</reference>
<feature type="region of interest" description="Disordered" evidence="1">
    <location>
        <begin position="100"/>
        <end position="218"/>
    </location>
</feature>
<evidence type="ECO:0000313" key="3">
    <source>
        <dbReference type="EMBL" id="SDB20970.1"/>
    </source>
</evidence>
<sequence>MAKKVGSWRKEWTVPLLLSVAVHLGIVVLLAFGMNFKWPVDSLHMPATVISTEQPDEEQVEIVQAVTVDQAAVEQRVQEIRERERQQQLQEERRQAELERRAEEARKAREKEQQQLRELQKQQEEERRRLEQEKVAAQKEREAAEKAAAEAAERRKREEEAARKAEEERKRKEAEARKAEEERQRREQEAKERAERERQLQEQLQREAAQRQRARQQQVQSEVERYSALIRETVRRNWIVDDSMRGKECRLSITLSRSGFVTSVNEGQGDRAVCESARRAILRIGTLPMSQDPEVYEQMKSITFPFIAE</sequence>
<dbReference type="EMBL" id="FMXN01000003">
    <property type="protein sequence ID" value="SDB20970.1"/>
    <property type="molecule type" value="Genomic_DNA"/>
</dbReference>
<dbReference type="Gene3D" id="3.30.1150.10">
    <property type="match status" value="1"/>
</dbReference>
<name>A0A1G6BK10_9GAMM</name>
<keyword evidence="3" id="KW-0132">Cell division</keyword>
<feature type="compositionally biased region" description="Basic and acidic residues" evidence="1">
    <location>
        <begin position="100"/>
        <end position="210"/>
    </location>
</feature>
<proteinExistence type="predicted"/>
<protein>
    <submittedName>
        <fullName evidence="3">Cell division and transport-associated protein TolA (TC 2.C.1.2.1)</fullName>
    </submittedName>
</protein>
<dbReference type="STRING" id="1159017.SAMN02927930_00848"/>
<feature type="transmembrane region" description="Helical" evidence="2">
    <location>
        <begin position="12"/>
        <end position="34"/>
    </location>
</feature>